<feature type="transmembrane region" description="Helical" evidence="1">
    <location>
        <begin position="77"/>
        <end position="97"/>
    </location>
</feature>
<dbReference type="Proteomes" id="UP000091820">
    <property type="component" value="Unassembled WGS sequence"/>
</dbReference>
<dbReference type="EnsemblMetazoa" id="GBRI012906-RA">
    <property type="protein sequence ID" value="GBRI012906-PA"/>
    <property type="gene ID" value="GBRI012906"/>
</dbReference>
<name>A0A1A9WB63_9MUSC</name>
<keyword evidence="3" id="KW-1185">Reference proteome</keyword>
<dbReference type="VEuPathDB" id="VectorBase:GBRI012906"/>
<reference evidence="2" key="2">
    <citation type="submission" date="2020-05" db="UniProtKB">
        <authorList>
            <consortium name="EnsemblMetazoa"/>
        </authorList>
    </citation>
    <scope>IDENTIFICATION</scope>
    <source>
        <strain evidence="2">IAEA</strain>
    </source>
</reference>
<proteinExistence type="predicted"/>
<evidence type="ECO:0000256" key="1">
    <source>
        <dbReference type="SAM" id="Phobius"/>
    </source>
</evidence>
<evidence type="ECO:0000313" key="3">
    <source>
        <dbReference type="Proteomes" id="UP000091820"/>
    </source>
</evidence>
<evidence type="ECO:0000313" key="2">
    <source>
        <dbReference type="EnsemblMetazoa" id="GBRI012906-PA"/>
    </source>
</evidence>
<sequence length="108" mass="12691">MNFYALEDKGSSSRSSSSSRLAAIESSINLYNKYCVFINNFIRGRRMNVERDFQEYARAADAVHYSLNKNLQWFSEVYEVLLIMFLQFAGEGFFILIRKRQTTTTYKL</sequence>
<keyword evidence="1" id="KW-0472">Membrane</keyword>
<protein>
    <submittedName>
        <fullName evidence="2">Uncharacterized protein</fullName>
    </submittedName>
</protein>
<keyword evidence="1" id="KW-1133">Transmembrane helix</keyword>
<organism evidence="2 3">
    <name type="scientific">Glossina brevipalpis</name>
    <dbReference type="NCBI Taxonomy" id="37001"/>
    <lineage>
        <taxon>Eukaryota</taxon>
        <taxon>Metazoa</taxon>
        <taxon>Ecdysozoa</taxon>
        <taxon>Arthropoda</taxon>
        <taxon>Hexapoda</taxon>
        <taxon>Insecta</taxon>
        <taxon>Pterygota</taxon>
        <taxon>Neoptera</taxon>
        <taxon>Endopterygota</taxon>
        <taxon>Diptera</taxon>
        <taxon>Brachycera</taxon>
        <taxon>Muscomorpha</taxon>
        <taxon>Hippoboscoidea</taxon>
        <taxon>Glossinidae</taxon>
        <taxon>Glossina</taxon>
    </lineage>
</organism>
<reference evidence="3" key="1">
    <citation type="submission" date="2014-03" db="EMBL/GenBank/DDBJ databases">
        <authorList>
            <person name="Aksoy S."/>
            <person name="Warren W."/>
            <person name="Wilson R.K."/>
        </authorList>
    </citation>
    <scope>NUCLEOTIDE SEQUENCE [LARGE SCALE GENOMIC DNA]</scope>
    <source>
        <strain evidence="3">IAEA</strain>
    </source>
</reference>
<keyword evidence="1" id="KW-0812">Transmembrane</keyword>
<dbReference type="AlphaFoldDB" id="A0A1A9WB63"/>
<accession>A0A1A9WB63</accession>